<protein>
    <submittedName>
        <fullName evidence="2">DUF1307 domain-containing protein</fullName>
    </submittedName>
</protein>
<feature type="signal peptide" evidence="1">
    <location>
        <begin position="1"/>
        <end position="18"/>
    </location>
</feature>
<sequence length="154" mass="17326">MKKLLCSALILLCLSGCGSDKKEEPQKTTKCTMEQKSGDITFTTTQDITYAGDVVKSQKQTVSATLDKDDKDMQKKVEATIKENKEKYKDMKGISYEAGIDKNNLYTEVITFDFSKVSATDYGKVTNQKLEGDKLEIDYNQSISNLKKQKFTCN</sequence>
<evidence type="ECO:0000313" key="2">
    <source>
        <dbReference type="EMBL" id="MCH4286114.1"/>
    </source>
</evidence>
<dbReference type="EMBL" id="JAKVPQ010000011">
    <property type="protein sequence ID" value="MCH4286114.1"/>
    <property type="molecule type" value="Genomic_DNA"/>
</dbReference>
<accession>A0ABS9R8X7</accession>
<proteinExistence type="predicted"/>
<keyword evidence="1" id="KW-0732">Signal</keyword>
<keyword evidence="3" id="KW-1185">Reference proteome</keyword>
<dbReference type="SUPFAM" id="SSF160704">
    <property type="entry name" value="YehR-like"/>
    <property type="match status" value="1"/>
</dbReference>
<evidence type="ECO:0000313" key="3">
    <source>
        <dbReference type="Proteomes" id="UP001202402"/>
    </source>
</evidence>
<reference evidence="2 3" key="1">
    <citation type="submission" date="2022-02" db="EMBL/GenBank/DDBJ databases">
        <title>Genome of Erysipelotrichaceae sp. nov. NSJ-176 isolated from human feces.</title>
        <authorList>
            <person name="Abdugheni R."/>
        </authorList>
    </citation>
    <scope>NUCLEOTIDE SEQUENCE [LARGE SCALE GENOMIC DNA]</scope>
    <source>
        <strain evidence="2 3">NSJ-176</strain>
    </source>
</reference>
<dbReference type="Proteomes" id="UP001202402">
    <property type="component" value="Unassembled WGS sequence"/>
</dbReference>
<organism evidence="2 3">
    <name type="scientific">Amedibacillus hominis</name>
    <dbReference type="NCBI Taxonomy" id="2897776"/>
    <lineage>
        <taxon>Bacteria</taxon>
        <taxon>Bacillati</taxon>
        <taxon>Bacillota</taxon>
        <taxon>Erysipelotrichia</taxon>
        <taxon>Erysipelotrichales</taxon>
        <taxon>Erysipelotrichaceae</taxon>
        <taxon>Amedibacillus</taxon>
    </lineage>
</organism>
<gene>
    <name evidence="2" type="ORF">LQE99_13385</name>
</gene>
<dbReference type="InterPro" id="IPR036699">
    <property type="entry name" value="YehR-like_sf"/>
</dbReference>
<dbReference type="RefSeq" id="WP_117453124.1">
    <property type="nucleotide sequence ID" value="NZ_JAKVPQ010000011.1"/>
</dbReference>
<feature type="chain" id="PRO_5045601654" evidence="1">
    <location>
        <begin position="19"/>
        <end position="154"/>
    </location>
</feature>
<name>A0ABS9R8X7_9FIRM</name>
<evidence type="ECO:0000256" key="1">
    <source>
        <dbReference type="SAM" id="SignalP"/>
    </source>
</evidence>
<dbReference type="Gene3D" id="3.30.1830.10">
    <property type="entry name" value="YehR-like"/>
    <property type="match status" value="1"/>
</dbReference>
<comment type="caution">
    <text evidence="2">The sequence shown here is derived from an EMBL/GenBank/DDBJ whole genome shotgun (WGS) entry which is preliminary data.</text>
</comment>